<dbReference type="RefSeq" id="WP_035032598.1">
    <property type="nucleotide sequence ID" value="NZ_KK073910.1"/>
</dbReference>
<dbReference type="OrthoDB" id="9810154at2"/>
<accession>A0A011UZY4</accession>
<gene>
    <name evidence="2" type="ORF">BG36_17320</name>
    <name evidence="3" type="ORF">DES43_13424</name>
</gene>
<dbReference type="AlphaFoldDB" id="A0A011UZY4"/>
<dbReference type="CDD" id="cd07067">
    <property type="entry name" value="HP_PGM_like"/>
    <property type="match status" value="1"/>
</dbReference>
<feature type="binding site" evidence="1">
    <location>
        <position position="58"/>
    </location>
    <ligand>
        <name>substrate</name>
    </ligand>
</feature>
<dbReference type="SMART" id="SM00855">
    <property type="entry name" value="PGAM"/>
    <property type="match status" value="1"/>
</dbReference>
<evidence type="ECO:0000313" key="2">
    <source>
        <dbReference type="EMBL" id="EXL01740.1"/>
    </source>
</evidence>
<dbReference type="SUPFAM" id="SSF53254">
    <property type="entry name" value="Phosphoglycerate mutase-like"/>
    <property type="match status" value="1"/>
</dbReference>
<dbReference type="PANTHER" id="PTHR47623:SF1">
    <property type="entry name" value="OS09G0287300 PROTEIN"/>
    <property type="match status" value="1"/>
</dbReference>
<dbReference type="Proteomes" id="UP000019849">
    <property type="component" value="Unassembled WGS sequence"/>
</dbReference>
<dbReference type="InterPro" id="IPR013078">
    <property type="entry name" value="His_Pase_superF_clade-1"/>
</dbReference>
<evidence type="ECO:0000313" key="3">
    <source>
        <dbReference type="EMBL" id="TDR31335.1"/>
    </source>
</evidence>
<dbReference type="Pfam" id="PF00300">
    <property type="entry name" value="His_Phos_1"/>
    <property type="match status" value="1"/>
</dbReference>
<dbReference type="HOGENOM" id="CLU_084603_2_3_5"/>
<organism evidence="2 4">
    <name type="scientific">Aquamicrobium defluvii</name>
    <dbReference type="NCBI Taxonomy" id="69279"/>
    <lineage>
        <taxon>Bacteria</taxon>
        <taxon>Pseudomonadati</taxon>
        <taxon>Pseudomonadota</taxon>
        <taxon>Alphaproteobacteria</taxon>
        <taxon>Hyphomicrobiales</taxon>
        <taxon>Phyllobacteriaceae</taxon>
        <taxon>Aquamicrobium</taxon>
    </lineage>
</organism>
<proteinExistence type="predicted"/>
<reference evidence="3 5" key="2">
    <citation type="submission" date="2019-03" db="EMBL/GenBank/DDBJ databases">
        <title>Genomic Encyclopedia of Type Strains, Phase IV (KMG-IV): sequencing the most valuable type-strain genomes for metagenomic binning, comparative biology and taxonomic classification.</title>
        <authorList>
            <person name="Goeker M."/>
        </authorList>
    </citation>
    <scope>NUCLEOTIDE SEQUENCE [LARGE SCALE GENOMIC DNA]</scope>
    <source>
        <strain evidence="3 5">DSM 11603</strain>
    </source>
</reference>
<dbReference type="eggNOG" id="COG2062">
    <property type="taxonomic scope" value="Bacteria"/>
</dbReference>
<sequence>MARLYLLRHARAGWAQPGMRDFDRPLDPSGKEEAVSTGAVMRACGYQPDLTLCSNARRARETLEGVAGGMDTGRIVFLDTLYTEDAAFYLETIRAHGHLGSLLVIGHNPMMEDLAVAVSGDGDGGALETLSHGFPTSGLAVLNFDGSLSEAAPGKGYLEAFLTPAGN</sequence>
<evidence type="ECO:0000313" key="4">
    <source>
        <dbReference type="Proteomes" id="UP000019849"/>
    </source>
</evidence>
<dbReference type="PANTHER" id="PTHR47623">
    <property type="entry name" value="OS09G0287300 PROTEIN"/>
    <property type="match status" value="1"/>
</dbReference>
<dbReference type="STRING" id="69279.BG36_17320"/>
<dbReference type="EMBL" id="SNZF01000034">
    <property type="protein sequence ID" value="TDR31335.1"/>
    <property type="molecule type" value="Genomic_DNA"/>
</dbReference>
<name>A0A011UZY4_9HYPH</name>
<keyword evidence="5" id="KW-1185">Reference proteome</keyword>
<dbReference type="EMBL" id="JENY01000038">
    <property type="protein sequence ID" value="EXL01740.1"/>
    <property type="molecule type" value="Genomic_DNA"/>
</dbReference>
<comment type="caution">
    <text evidence="2">The sequence shown here is derived from an EMBL/GenBank/DDBJ whole genome shotgun (WGS) entry which is preliminary data.</text>
</comment>
<reference evidence="2 4" key="1">
    <citation type="submission" date="2014-02" db="EMBL/GenBank/DDBJ databases">
        <title>Aquamicrobium defluvii Genome sequencing.</title>
        <authorList>
            <person name="Wang X."/>
        </authorList>
    </citation>
    <scope>NUCLEOTIDE SEQUENCE [LARGE SCALE GENOMIC DNA]</scope>
    <source>
        <strain evidence="2 4">W13Z1</strain>
    </source>
</reference>
<dbReference type="PATRIC" id="fig|69279.3.peg.4524"/>
<dbReference type="Proteomes" id="UP000294958">
    <property type="component" value="Unassembled WGS sequence"/>
</dbReference>
<protein>
    <submittedName>
        <fullName evidence="2 3">Histidine phosphatase</fullName>
    </submittedName>
</protein>
<evidence type="ECO:0000256" key="1">
    <source>
        <dbReference type="PIRSR" id="PIRSR613078-2"/>
    </source>
</evidence>
<evidence type="ECO:0000313" key="5">
    <source>
        <dbReference type="Proteomes" id="UP000294958"/>
    </source>
</evidence>
<dbReference type="Gene3D" id="3.40.50.1240">
    <property type="entry name" value="Phosphoglycerate mutase-like"/>
    <property type="match status" value="1"/>
</dbReference>
<dbReference type="InterPro" id="IPR029033">
    <property type="entry name" value="His_PPase_superfam"/>
</dbReference>